<evidence type="ECO:0000256" key="1">
    <source>
        <dbReference type="SAM" id="MobiDB-lite"/>
    </source>
</evidence>
<protein>
    <submittedName>
        <fullName evidence="3">Uncharacterized protein</fullName>
    </submittedName>
</protein>
<accession>A0AB34GFS4</accession>
<organism evidence="3 4">
    <name type="scientific">Eschrichtius robustus</name>
    <name type="common">California gray whale</name>
    <name type="synonym">Eschrichtius gibbosus</name>
    <dbReference type="NCBI Taxonomy" id="9764"/>
    <lineage>
        <taxon>Eukaryota</taxon>
        <taxon>Metazoa</taxon>
        <taxon>Chordata</taxon>
        <taxon>Craniata</taxon>
        <taxon>Vertebrata</taxon>
        <taxon>Euteleostomi</taxon>
        <taxon>Mammalia</taxon>
        <taxon>Eutheria</taxon>
        <taxon>Laurasiatheria</taxon>
        <taxon>Artiodactyla</taxon>
        <taxon>Whippomorpha</taxon>
        <taxon>Cetacea</taxon>
        <taxon>Mysticeti</taxon>
        <taxon>Eschrichtiidae</taxon>
        <taxon>Eschrichtius</taxon>
    </lineage>
</organism>
<proteinExistence type="predicted"/>
<dbReference type="PANTHER" id="PTHR16502">
    <property type="entry name" value="KERATINOCYTE-ASSOCIATED TRANSMEMBRANE PROTEIN 2"/>
    <property type="match status" value="1"/>
</dbReference>
<comment type="caution">
    <text evidence="3">The sequence shown here is derived from an EMBL/GenBank/DDBJ whole genome shotgun (WGS) entry which is preliminary data.</text>
</comment>
<evidence type="ECO:0000256" key="2">
    <source>
        <dbReference type="SAM" id="SignalP"/>
    </source>
</evidence>
<dbReference type="Proteomes" id="UP001159641">
    <property type="component" value="Unassembled WGS sequence"/>
</dbReference>
<sequence>MRGAQQAKLRPRPAIQVPGGLALLLVLALLLALLGSSAQVWNTREEADNNEDPSIEEEDLLTLNSSPSTAKDTLDNGDYGEPDYDWTTSPRDDESNEALEENRSYMEIEQFSFWFKAGNGVMVFVPKQWNIIV</sequence>
<name>A0AB34GFS4_ESCRO</name>
<dbReference type="InterPro" id="IPR037645">
    <property type="entry name" value="KCT2"/>
</dbReference>
<evidence type="ECO:0000313" key="4">
    <source>
        <dbReference type="Proteomes" id="UP001159641"/>
    </source>
</evidence>
<feature type="region of interest" description="Disordered" evidence="1">
    <location>
        <begin position="44"/>
        <end position="100"/>
    </location>
</feature>
<gene>
    <name evidence="3" type="ORF">J1605_014773</name>
</gene>
<reference evidence="3 4" key="1">
    <citation type="submission" date="2022-11" db="EMBL/GenBank/DDBJ databases">
        <title>Whole genome sequence of Eschrichtius robustus ER-17-0199.</title>
        <authorList>
            <person name="Bruniche-Olsen A."/>
            <person name="Black A.N."/>
            <person name="Fields C.J."/>
            <person name="Walden K."/>
            <person name="Dewoody J.A."/>
        </authorList>
    </citation>
    <scope>NUCLEOTIDE SEQUENCE [LARGE SCALE GENOMIC DNA]</scope>
    <source>
        <strain evidence="3">ER-17-0199</strain>
        <tissue evidence="3">Blubber</tissue>
    </source>
</reference>
<dbReference type="Pfam" id="PF17818">
    <property type="entry name" value="KCT2"/>
    <property type="match status" value="1"/>
</dbReference>
<feature type="signal peptide" evidence="2">
    <location>
        <begin position="1"/>
        <end position="38"/>
    </location>
</feature>
<feature type="compositionally biased region" description="Polar residues" evidence="1">
    <location>
        <begin position="62"/>
        <end position="71"/>
    </location>
</feature>
<keyword evidence="4" id="KW-1185">Reference proteome</keyword>
<keyword evidence="2" id="KW-0732">Signal</keyword>
<dbReference type="PANTHER" id="PTHR16502:SF0">
    <property type="entry name" value="KERATINOCYTE-ASSOCIATED TRANSMEMBRANE PROTEIN 2"/>
    <property type="match status" value="1"/>
</dbReference>
<feature type="compositionally biased region" description="Acidic residues" evidence="1">
    <location>
        <begin position="48"/>
        <end position="60"/>
    </location>
</feature>
<feature type="chain" id="PRO_5044212234" evidence="2">
    <location>
        <begin position="39"/>
        <end position="133"/>
    </location>
</feature>
<dbReference type="AlphaFoldDB" id="A0AB34GFS4"/>
<evidence type="ECO:0000313" key="3">
    <source>
        <dbReference type="EMBL" id="KAJ8777390.1"/>
    </source>
</evidence>
<dbReference type="EMBL" id="JAIQCJ010002315">
    <property type="protein sequence ID" value="KAJ8777390.1"/>
    <property type="molecule type" value="Genomic_DNA"/>
</dbReference>